<feature type="transmembrane region" description="Helical" evidence="2">
    <location>
        <begin position="7"/>
        <end position="26"/>
    </location>
</feature>
<sequence length="80" mass="8152">MRWYGYVLAALAPLAVPAVIFGLATLQGDASWDLLGNLALTGLAIYTLAGLAWLIFRRARGGDESGGSSGADIGGGNGGW</sequence>
<protein>
    <submittedName>
        <fullName evidence="3">Catalase (Peroxidase I)</fullName>
    </submittedName>
</protein>
<name>A0A9X2GQW8_9ACTN</name>
<evidence type="ECO:0000313" key="4">
    <source>
        <dbReference type="Proteomes" id="UP001139648"/>
    </source>
</evidence>
<keyword evidence="2" id="KW-0472">Membrane</keyword>
<dbReference type="AlphaFoldDB" id="A0A9X2GQW8"/>
<reference evidence="3" key="1">
    <citation type="submission" date="2022-06" db="EMBL/GenBank/DDBJ databases">
        <title>Sequencing the genomes of 1000 actinobacteria strains.</title>
        <authorList>
            <person name="Klenk H.-P."/>
        </authorList>
    </citation>
    <scope>NUCLEOTIDE SEQUENCE</scope>
    <source>
        <strain evidence="3">DSM 46694</strain>
    </source>
</reference>
<feature type="transmembrane region" description="Helical" evidence="2">
    <location>
        <begin position="38"/>
        <end position="56"/>
    </location>
</feature>
<dbReference type="EMBL" id="JAMZEB010000002">
    <property type="protein sequence ID" value="MCP2360046.1"/>
    <property type="molecule type" value="Genomic_DNA"/>
</dbReference>
<comment type="caution">
    <text evidence="3">The sequence shown here is derived from an EMBL/GenBank/DDBJ whole genome shotgun (WGS) entry which is preliminary data.</text>
</comment>
<keyword evidence="2" id="KW-0812">Transmembrane</keyword>
<gene>
    <name evidence="3" type="ORF">HD597_007066</name>
</gene>
<evidence type="ECO:0000256" key="1">
    <source>
        <dbReference type="SAM" id="MobiDB-lite"/>
    </source>
</evidence>
<dbReference type="Proteomes" id="UP001139648">
    <property type="component" value="Unassembled WGS sequence"/>
</dbReference>
<feature type="region of interest" description="Disordered" evidence="1">
    <location>
        <begin position="61"/>
        <end position="80"/>
    </location>
</feature>
<proteinExistence type="predicted"/>
<evidence type="ECO:0000256" key="2">
    <source>
        <dbReference type="SAM" id="Phobius"/>
    </source>
</evidence>
<dbReference type="RefSeq" id="WP_253747606.1">
    <property type="nucleotide sequence ID" value="NZ_BAABKA010000066.1"/>
</dbReference>
<feature type="compositionally biased region" description="Gly residues" evidence="1">
    <location>
        <begin position="64"/>
        <end position="80"/>
    </location>
</feature>
<organism evidence="3 4">
    <name type="scientific">Nonomuraea thailandensis</name>
    <dbReference type="NCBI Taxonomy" id="1188745"/>
    <lineage>
        <taxon>Bacteria</taxon>
        <taxon>Bacillati</taxon>
        <taxon>Actinomycetota</taxon>
        <taxon>Actinomycetes</taxon>
        <taxon>Streptosporangiales</taxon>
        <taxon>Streptosporangiaceae</taxon>
        <taxon>Nonomuraea</taxon>
    </lineage>
</organism>
<keyword evidence="2" id="KW-1133">Transmembrane helix</keyword>
<keyword evidence="4" id="KW-1185">Reference proteome</keyword>
<accession>A0A9X2GQW8</accession>
<evidence type="ECO:0000313" key="3">
    <source>
        <dbReference type="EMBL" id="MCP2360046.1"/>
    </source>
</evidence>